<feature type="region of interest" description="Disordered" evidence="1">
    <location>
        <begin position="24"/>
        <end position="485"/>
    </location>
</feature>
<keyword evidence="2" id="KW-0732">Signal</keyword>
<feature type="compositionally biased region" description="Basic and acidic residues" evidence="1">
    <location>
        <begin position="51"/>
        <end position="73"/>
    </location>
</feature>
<feature type="compositionally biased region" description="Basic and acidic residues" evidence="1">
    <location>
        <begin position="397"/>
        <end position="408"/>
    </location>
</feature>
<name>A0ABS4PWL3_9PSEU</name>
<feature type="compositionally biased region" description="Pro residues" evidence="1">
    <location>
        <begin position="258"/>
        <end position="269"/>
    </location>
</feature>
<comment type="caution">
    <text evidence="3">The sequence shown here is derived from an EMBL/GenBank/DDBJ whole genome shotgun (WGS) entry which is preliminary data.</text>
</comment>
<feature type="compositionally biased region" description="Basic and acidic residues" evidence="1">
    <location>
        <begin position="470"/>
        <end position="485"/>
    </location>
</feature>
<dbReference type="EMBL" id="JAGGMS010000001">
    <property type="protein sequence ID" value="MBP2183805.1"/>
    <property type="molecule type" value="Genomic_DNA"/>
</dbReference>
<organism evidence="3 4">
    <name type="scientific">Amycolatopsis magusensis</name>
    <dbReference type="NCBI Taxonomy" id="882444"/>
    <lineage>
        <taxon>Bacteria</taxon>
        <taxon>Bacillati</taxon>
        <taxon>Actinomycetota</taxon>
        <taxon>Actinomycetes</taxon>
        <taxon>Pseudonocardiales</taxon>
        <taxon>Pseudonocardiaceae</taxon>
        <taxon>Amycolatopsis</taxon>
    </lineage>
</organism>
<proteinExistence type="predicted"/>
<feature type="compositionally biased region" description="Basic and acidic residues" evidence="1">
    <location>
        <begin position="133"/>
        <end position="155"/>
    </location>
</feature>
<gene>
    <name evidence="3" type="ORF">JOM49_005331</name>
</gene>
<feature type="compositionally biased region" description="Basic and acidic residues" evidence="1">
    <location>
        <begin position="183"/>
        <end position="194"/>
    </location>
</feature>
<evidence type="ECO:0000256" key="1">
    <source>
        <dbReference type="SAM" id="MobiDB-lite"/>
    </source>
</evidence>
<feature type="compositionally biased region" description="Basic and acidic residues" evidence="1">
    <location>
        <begin position="236"/>
        <end position="248"/>
    </location>
</feature>
<dbReference type="Proteomes" id="UP000741013">
    <property type="component" value="Unassembled WGS sequence"/>
</dbReference>
<feature type="signal peptide" evidence="2">
    <location>
        <begin position="1"/>
        <end position="24"/>
    </location>
</feature>
<keyword evidence="4" id="KW-1185">Reference proteome</keyword>
<feature type="compositionally biased region" description="Basic and acidic residues" evidence="1">
    <location>
        <begin position="92"/>
        <end position="114"/>
    </location>
</feature>
<feature type="compositionally biased region" description="Basic and acidic residues" evidence="1">
    <location>
        <begin position="202"/>
        <end position="217"/>
    </location>
</feature>
<feature type="compositionally biased region" description="Basic and acidic residues" evidence="1">
    <location>
        <begin position="278"/>
        <end position="291"/>
    </location>
</feature>
<protein>
    <submittedName>
        <fullName evidence="3">Uncharacterized protein</fullName>
    </submittedName>
</protein>
<feature type="compositionally biased region" description="Basic and acidic residues" evidence="1">
    <location>
        <begin position="304"/>
        <end position="316"/>
    </location>
</feature>
<evidence type="ECO:0000313" key="4">
    <source>
        <dbReference type="Proteomes" id="UP000741013"/>
    </source>
</evidence>
<feature type="compositionally biased region" description="Low complexity" evidence="1">
    <location>
        <begin position="378"/>
        <end position="391"/>
    </location>
</feature>
<sequence>MLYSASGGFLTILFGLLGAAAAEAAPDKPAPNKVSPNSGIRAAETRTGTPKLDDGKAEDSPGKKVKSEQEKRNKVSPNSGMRAAETRTGTPKLDDGKADDSPGKKVKSEQEKRNKVSPNSGMRAAETRTGTPKLDDGKADDSPGKKVKSEQEKRNKVSPNSGIRAAGAERERLGPPVPVPPGGDERTLAERIAEDGLGVQPRNDDLLDRYGRLRDRTPPPPSDAMTVTSTAPPLSEEQRAGQEREQTRSRLRYANPDSVPPGPPSPPTPSAAAAADAQRQRERQMEADGHAGYRTPATTPEQANKLREALEQRRQAEQQPSVPNSPGAGERERLGPPMPEPPGQDGRTLAERIAEDGLGVQPREDELLDSYGRLRGQAAPPASDATTVTSTAPPPTEEQRARQEREQAASRLRYANPDSVPPGPPSPPTPSVAAAADAQRQRERQMEADGHAGYRTPATTPEQIKSLGRAVEERRKADEQERANKPEGSIGVCIGGGGSLFGVAGGGADSCVVADTQGLGWSGTGYYGGTNPTPNSPKVGFSRSLIFKGSQANIDELAGPSVYGGASLFRGVGLEGGVSVTDDGKHISDSLGVGVGLDASAGPRREDTDSGRWFDWADLFPTPETTALAPGDPTTTEH</sequence>
<feature type="chain" id="PRO_5047329959" evidence="2">
    <location>
        <begin position="25"/>
        <end position="638"/>
    </location>
</feature>
<dbReference type="RefSeq" id="WP_209666915.1">
    <property type="nucleotide sequence ID" value="NZ_JAGGMS010000001.1"/>
</dbReference>
<reference evidence="3 4" key="1">
    <citation type="submission" date="2021-03" db="EMBL/GenBank/DDBJ databases">
        <title>Sequencing the genomes of 1000 actinobacteria strains.</title>
        <authorList>
            <person name="Klenk H.-P."/>
        </authorList>
    </citation>
    <scope>NUCLEOTIDE SEQUENCE [LARGE SCALE GENOMIC DNA]</scope>
    <source>
        <strain evidence="3 4">DSM 45510</strain>
    </source>
</reference>
<feature type="compositionally biased region" description="Pro residues" evidence="1">
    <location>
        <begin position="419"/>
        <end position="430"/>
    </location>
</feature>
<evidence type="ECO:0000256" key="2">
    <source>
        <dbReference type="SAM" id="SignalP"/>
    </source>
</evidence>
<accession>A0ABS4PWL3</accession>
<evidence type="ECO:0000313" key="3">
    <source>
        <dbReference type="EMBL" id="MBP2183805.1"/>
    </source>
</evidence>
<feature type="compositionally biased region" description="Basic and acidic residues" evidence="1">
    <location>
        <begin position="439"/>
        <end position="452"/>
    </location>
</feature>